<dbReference type="AlphaFoldDB" id="A0A542E367"/>
<reference evidence="1 2" key="1">
    <citation type="submission" date="2019-06" db="EMBL/GenBank/DDBJ databases">
        <title>Sequencing the genomes of 1000 actinobacteria strains.</title>
        <authorList>
            <person name="Klenk H.-P."/>
        </authorList>
    </citation>
    <scope>NUCLEOTIDE SEQUENCE [LARGE SCALE GENOMIC DNA]</scope>
    <source>
        <strain evidence="1 2">DSM 18607</strain>
    </source>
</reference>
<evidence type="ECO:0000313" key="2">
    <source>
        <dbReference type="Proteomes" id="UP000317893"/>
    </source>
</evidence>
<sequence>MGRVQASVHTFDEETGAGSVLLDDGREARFGADVFARSALLRLRGGQRVSVELAEGEAAASVRRLWIVGIGPGETIR</sequence>
<accession>A0A542E367</accession>
<organism evidence="1 2">
    <name type="scientific">Lapillicoccus jejuensis</name>
    <dbReference type="NCBI Taxonomy" id="402171"/>
    <lineage>
        <taxon>Bacteria</taxon>
        <taxon>Bacillati</taxon>
        <taxon>Actinomycetota</taxon>
        <taxon>Actinomycetes</taxon>
        <taxon>Micrococcales</taxon>
        <taxon>Intrasporangiaceae</taxon>
        <taxon>Lapillicoccus</taxon>
    </lineage>
</organism>
<dbReference type="Proteomes" id="UP000317893">
    <property type="component" value="Unassembled WGS sequence"/>
</dbReference>
<name>A0A542E367_9MICO</name>
<proteinExistence type="predicted"/>
<protein>
    <submittedName>
        <fullName evidence="1">Cold shock CspA family protein</fullName>
    </submittedName>
</protein>
<evidence type="ECO:0000313" key="1">
    <source>
        <dbReference type="EMBL" id="TQJ09773.1"/>
    </source>
</evidence>
<dbReference type="EMBL" id="VFMN01000001">
    <property type="protein sequence ID" value="TQJ09773.1"/>
    <property type="molecule type" value="Genomic_DNA"/>
</dbReference>
<gene>
    <name evidence="1" type="ORF">FB458_2889</name>
</gene>
<keyword evidence="2" id="KW-1185">Reference proteome</keyword>
<comment type="caution">
    <text evidence="1">The sequence shown here is derived from an EMBL/GenBank/DDBJ whole genome shotgun (WGS) entry which is preliminary data.</text>
</comment>